<name>A0A1E3BR16_ASPCR</name>
<comment type="caution">
    <text evidence="2">The sequence shown here is derived from an EMBL/GenBank/DDBJ whole genome shotgun (WGS) entry which is preliminary data.</text>
</comment>
<dbReference type="Proteomes" id="UP000094569">
    <property type="component" value="Unassembled WGS sequence"/>
</dbReference>
<dbReference type="STRING" id="573508.A0A1E3BR16"/>
<evidence type="ECO:0000256" key="1">
    <source>
        <dbReference type="SAM" id="MobiDB-lite"/>
    </source>
</evidence>
<feature type="compositionally biased region" description="Basic and acidic residues" evidence="1">
    <location>
        <begin position="1"/>
        <end position="17"/>
    </location>
</feature>
<dbReference type="EMBL" id="JXNT01000001">
    <property type="protein sequence ID" value="ODM23378.1"/>
    <property type="molecule type" value="Genomic_DNA"/>
</dbReference>
<organism evidence="2 3">
    <name type="scientific">Aspergillus cristatus</name>
    <name type="common">Chinese Fuzhuan brick tea-fermentation fungus</name>
    <name type="synonym">Eurotium cristatum</name>
    <dbReference type="NCBI Taxonomy" id="573508"/>
    <lineage>
        <taxon>Eukaryota</taxon>
        <taxon>Fungi</taxon>
        <taxon>Dikarya</taxon>
        <taxon>Ascomycota</taxon>
        <taxon>Pezizomycotina</taxon>
        <taxon>Eurotiomycetes</taxon>
        <taxon>Eurotiomycetidae</taxon>
        <taxon>Eurotiales</taxon>
        <taxon>Aspergillaceae</taxon>
        <taxon>Aspergillus</taxon>
        <taxon>Aspergillus subgen. Aspergillus</taxon>
    </lineage>
</organism>
<protein>
    <submittedName>
        <fullName evidence="2">Uncharacterized protein</fullName>
    </submittedName>
</protein>
<keyword evidence="3" id="KW-1185">Reference proteome</keyword>
<accession>A0A1E3BR16</accession>
<sequence>MDIPQVKDRDSLDEVNSKTKSTKNQRENSLKVAAAVSISGAYGSLSAEAYYAEGDKHKNSNEEQDFENNMTWEATGGDTTLCNDPPKWCGTVGKFYNWRIVEHDDTVPLSRLISSFKGFENVEDQFERAGEFADEVEVSKHVYTKVKLIGTKTSKPLVASLNSNHWISKSQSGISPSFGTSTKELFEQVGTGGVLIPSKDEEVSRSTWILERWVEPGENPKHPYGAKTYLVNSSMLRHAKYLGVTGSISRADGSGFLYPASESERAWFTFQTSPDKPPKRGPLEAGDIVEIRVRDKGDSADLGILRKCSYETRFLQQSQAERDGVLRKIQQVPGAALRKTAEESWQGRGTRGDENFLKFKVEILSASDTPLRS</sequence>
<evidence type="ECO:0000313" key="2">
    <source>
        <dbReference type="EMBL" id="ODM23378.1"/>
    </source>
</evidence>
<dbReference type="VEuPathDB" id="FungiDB:SI65_00967"/>
<gene>
    <name evidence="2" type="ORF">SI65_00967</name>
</gene>
<dbReference type="AlphaFoldDB" id="A0A1E3BR16"/>
<feature type="region of interest" description="Disordered" evidence="1">
    <location>
        <begin position="1"/>
        <end position="29"/>
    </location>
</feature>
<dbReference type="OrthoDB" id="2562973at2759"/>
<reference evidence="2 3" key="1">
    <citation type="journal article" date="2016" name="BMC Genomics">
        <title>Comparative genomic and transcriptomic analyses of the Fuzhuan brick tea-fermentation fungus Aspergillus cristatus.</title>
        <authorList>
            <person name="Ge Y."/>
            <person name="Wang Y."/>
            <person name="Liu Y."/>
            <person name="Tan Y."/>
            <person name="Ren X."/>
            <person name="Zhang X."/>
            <person name="Hyde K.D."/>
            <person name="Liu Y."/>
            <person name="Liu Z."/>
        </authorList>
    </citation>
    <scope>NUCLEOTIDE SEQUENCE [LARGE SCALE GENOMIC DNA]</scope>
    <source>
        <strain evidence="2 3">GZAAS20.1005</strain>
    </source>
</reference>
<evidence type="ECO:0000313" key="3">
    <source>
        <dbReference type="Proteomes" id="UP000094569"/>
    </source>
</evidence>
<proteinExistence type="predicted"/>